<keyword evidence="9" id="KW-1185">Reference proteome</keyword>
<keyword evidence="2 6" id="KW-0378">Hydrolase</keyword>
<proteinExistence type="inferred from homology"/>
<dbReference type="Gene3D" id="2.115.10.20">
    <property type="entry name" value="Glycosyl hydrolase domain, family 43"/>
    <property type="match status" value="1"/>
</dbReference>
<evidence type="ECO:0000256" key="5">
    <source>
        <dbReference type="PIRSR" id="PIRSR606710-2"/>
    </source>
</evidence>
<evidence type="ECO:0000256" key="1">
    <source>
        <dbReference type="ARBA" id="ARBA00009865"/>
    </source>
</evidence>
<dbReference type="GO" id="GO:0004553">
    <property type="term" value="F:hydrolase activity, hydrolyzing O-glycosyl compounds"/>
    <property type="evidence" value="ECO:0007669"/>
    <property type="project" value="InterPro"/>
</dbReference>
<evidence type="ECO:0000313" key="8">
    <source>
        <dbReference type="EMBL" id="KXJ89399.1"/>
    </source>
</evidence>
<evidence type="ECO:0000256" key="6">
    <source>
        <dbReference type="RuleBase" id="RU361187"/>
    </source>
</evidence>
<dbReference type="CDD" id="cd18619">
    <property type="entry name" value="GH43_CoXyl43_like"/>
    <property type="match status" value="1"/>
</dbReference>
<dbReference type="PANTHER" id="PTHR43772">
    <property type="entry name" value="ENDO-1,4-BETA-XYLANASE"/>
    <property type="match status" value="1"/>
</dbReference>
<dbReference type="STRING" id="196109.A0A136IX91"/>
<name>A0A136IX91_9PEZI</name>
<evidence type="ECO:0000313" key="9">
    <source>
        <dbReference type="Proteomes" id="UP000070501"/>
    </source>
</evidence>
<dbReference type="Pfam" id="PF04616">
    <property type="entry name" value="Glyco_hydro_43"/>
    <property type="match status" value="2"/>
</dbReference>
<gene>
    <name evidence="8" type="ORF">Micbo1qcDRAFT_12241</name>
</gene>
<accession>A0A136IX91</accession>
<dbReference type="InterPro" id="IPR006710">
    <property type="entry name" value="Glyco_hydro_43"/>
</dbReference>
<feature type="region of interest" description="Disordered" evidence="7">
    <location>
        <begin position="180"/>
        <end position="205"/>
    </location>
</feature>
<dbReference type="AlphaFoldDB" id="A0A136IX91"/>
<dbReference type="InterPro" id="IPR052176">
    <property type="entry name" value="Glycosyl_Hydrlase_43_Enz"/>
</dbReference>
<dbReference type="InterPro" id="IPR023296">
    <property type="entry name" value="Glyco_hydro_beta-prop_sf"/>
</dbReference>
<evidence type="ECO:0000256" key="7">
    <source>
        <dbReference type="SAM" id="MobiDB-lite"/>
    </source>
</evidence>
<keyword evidence="4 6" id="KW-0326">Glycosidase</keyword>
<protein>
    <submittedName>
        <fullName evidence="8">Glycosyl hydrolase</fullName>
    </submittedName>
</protein>
<evidence type="ECO:0000256" key="2">
    <source>
        <dbReference type="ARBA" id="ARBA00022801"/>
    </source>
</evidence>
<dbReference type="InParanoid" id="A0A136IX91"/>
<feature type="site" description="Important for catalytic activity, responsible for pKa modulation of the active site Glu and correct orientation of both the proton donor and substrate" evidence="5">
    <location>
        <position position="148"/>
    </location>
</feature>
<dbReference type="GO" id="GO:0005975">
    <property type="term" value="P:carbohydrate metabolic process"/>
    <property type="evidence" value="ECO:0007669"/>
    <property type="project" value="InterPro"/>
</dbReference>
<dbReference type="EMBL" id="KQ964255">
    <property type="protein sequence ID" value="KXJ89399.1"/>
    <property type="molecule type" value="Genomic_DNA"/>
</dbReference>
<evidence type="ECO:0000256" key="3">
    <source>
        <dbReference type="ARBA" id="ARBA00023277"/>
    </source>
</evidence>
<dbReference type="OrthoDB" id="5211809at2759"/>
<feature type="compositionally biased region" description="Polar residues" evidence="7">
    <location>
        <begin position="186"/>
        <end position="199"/>
    </location>
</feature>
<evidence type="ECO:0000256" key="4">
    <source>
        <dbReference type="ARBA" id="ARBA00023295"/>
    </source>
</evidence>
<reference evidence="9" key="1">
    <citation type="submission" date="2016-02" db="EMBL/GenBank/DDBJ databases">
        <title>Draft genome sequence of Microdochium bolleyi, a fungal endophyte of beachgrass.</title>
        <authorList>
            <consortium name="DOE Joint Genome Institute"/>
            <person name="David A.S."/>
            <person name="May G."/>
            <person name="Haridas S."/>
            <person name="Lim J."/>
            <person name="Wang M."/>
            <person name="Labutti K."/>
            <person name="Lipzen A."/>
            <person name="Barry K."/>
            <person name="Grigoriev I.V."/>
        </authorList>
    </citation>
    <scope>NUCLEOTIDE SEQUENCE [LARGE SCALE GENOMIC DNA]</scope>
    <source>
        <strain evidence="9">J235TASD1</strain>
    </source>
</reference>
<comment type="similarity">
    <text evidence="1 6">Belongs to the glycosyl hydrolase 43 family.</text>
</comment>
<dbReference type="PANTHER" id="PTHR43772:SF2">
    <property type="entry name" value="PUTATIVE (AFU_ORTHOLOGUE AFUA_2G04480)-RELATED"/>
    <property type="match status" value="1"/>
</dbReference>
<dbReference type="Proteomes" id="UP000070501">
    <property type="component" value="Unassembled WGS sequence"/>
</dbReference>
<dbReference type="SUPFAM" id="SSF75005">
    <property type="entry name" value="Arabinanase/levansucrase/invertase"/>
    <property type="match status" value="1"/>
</dbReference>
<organism evidence="8 9">
    <name type="scientific">Microdochium bolleyi</name>
    <dbReference type="NCBI Taxonomy" id="196109"/>
    <lineage>
        <taxon>Eukaryota</taxon>
        <taxon>Fungi</taxon>
        <taxon>Dikarya</taxon>
        <taxon>Ascomycota</taxon>
        <taxon>Pezizomycotina</taxon>
        <taxon>Sordariomycetes</taxon>
        <taxon>Xylariomycetidae</taxon>
        <taxon>Xylariales</taxon>
        <taxon>Microdochiaceae</taxon>
        <taxon>Microdochium</taxon>
    </lineage>
</organism>
<keyword evidence="3" id="KW-0119">Carbohydrate metabolism</keyword>
<sequence>MAPLITHVYTADPSAHAFEGKLYIYPSHDVESGIPSNDNGDQYDMKDYHVFSIDTLSGVTTTSDDAKEPPKVTDHGAVLRTQDIPWVSKQLWAPDCAYNASTKEYILYFPARDKSADNRFRIGVAAGPTPTGPFTPDPEPIAGSFSIDPACFVDDDASKTAYLYFGGLWGGQLQCYQGAEDGSRFDGSQQGPQEPNSDSLPALHPKVGVLDGSMRQFASPPRDLVLLAPETGEPIVSTDHARRFFEAAWMHKYNGTYYFSYSTGDTHFLAYATSDSPLGPFTYRGKILDPVLGWTTHHSVVEFEGRWWLFYHDCELSGGKNHLRNVKCREIFYDKEGNIVLEKP</sequence>